<comment type="caution">
    <text evidence="8">The sequence shown here is derived from an EMBL/GenBank/DDBJ whole genome shotgun (WGS) entry which is preliminary data.</text>
</comment>
<dbReference type="SUPFAM" id="SSF52540">
    <property type="entry name" value="P-loop containing nucleoside triphosphate hydrolases"/>
    <property type="match status" value="2"/>
</dbReference>
<feature type="region of interest" description="Disordered" evidence="5">
    <location>
        <begin position="3497"/>
        <end position="3523"/>
    </location>
</feature>
<dbReference type="PRINTS" id="PR00906">
    <property type="entry name" value="SECA"/>
</dbReference>
<keyword evidence="9" id="KW-1185">Reference proteome</keyword>
<dbReference type="GO" id="GO:0006605">
    <property type="term" value="P:protein targeting"/>
    <property type="evidence" value="ECO:0007669"/>
    <property type="project" value="InterPro"/>
</dbReference>
<keyword evidence="3" id="KW-0811">Translocation</keyword>
<dbReference type="Gene3D" id="3.40.50.300">
    <property type="entry name" value="P-loop containing nucleotide triphosphate hydrolases"/>
    <property type="match status" value="2"/>
</dbReference>
<evidence type="ECO:0000256" key="2">
    <source>
        <dbReference type="ARBA" id="ARBA00022927"/>
    </source>
</evidence>
<evidence type="ECO:0000256" key="3">
    <source>
        <dbReference type="ARBA" id="ARBA00023010"/>
    </source>
</evidence>
<organism evidence="8 9">
    <name type="scientific">Adineta steineri</name>
    <dbReference type="NCBI Taxonomy" id="433720"/>
    <lineage>
        <taxon>Eukaryota</taxon>
        <taxon>Metazoa</taxon>
        <taxon>Spiralia</taxon>
        <taxon>Gnathifera</taxon>
        <taxon>Rotifera</taxon>
        <taxon>Eurotatoria</taxon>
        <taxon>Bdelloidea</taxon>
        <taxon>Adinetida</taxon>
        <taxon>Adinetidae</taxon>
        <taxon>Adineta</taxon>
    </lineage>
</organism>
<keyword evidence="4" id="KW-0175">Coiled coil</keyword>
<dbReference type="InterPro" id="IPR011115">
    <property type="entry name" value="SecA_DEAD"/>
</dbReference>
<feature type="domain" description="SecA family profile" evidence="7">
    <location>
        <begin position="1499"/>
        <end position="2192"/>
    </location>
</feature>
<dbReference type="PANTHER" id="PTHR30612:SF0">
    <property type="entry name" value="CHLOROPLAST PROTEIN-TRANSPORTING ATPASE"/>
    <property type="match status" value="1"/>
</dbReference>
<dbReference type="PROSITE" id="PS51196">
    <property type="entry name" value="SECA_MOTOR_DEAD"/>
    <property type="match status" value="1"/>
</dbReference>
<dbReference type="Pfam" id="PF07517">
    <property type="entry name" value="SecA_DEAD"/>
    <property type="match status" value="1"/>
</dbReference>
<dbReference type="EMBL" id="CAJNOM010000020">
    <property type="protein sequence ID" value="CAF0817248.1"/>
    <property type="molecule type" value="Genomic_DNA"/>
</dbReference>
<dbReference type="Proteomes" id="UP000663832">
    <property type="component" value="Unassembled WGS sequence"/>
</dbReference>
<dbReference type="InterPro" id="IPR027417">
    <property type="entry name" value="P-loop_NTPase"/>
</dbReference>
<evidence type="ECO:0000259" key="6">
    <source>
        <dbReference type="PROSITE" id="PS51194"/>
    </source>
</evidence>
<evidence type="ECO:0000313" key="9">
    <source>
        <dbReference type="Proteomes" id="UP000663832"/>
    </source>
</evidence>
<dbReference type="GO" id="GO:0005524">
    <property type="term" value="F:ATP binding"/>
    <property type="evidence" value="ECO:0007669"/>
    <property type="project" value="InterPro"/>
</dbReference>
<evidence type="ECO:0000313" key="8">
    <source>
        <dbReference type="EMBL" id="CAF0817248.1"/>
    </source>
</evidence>
<evidence type="ECO:0000259" key="7">
    <source>
        <dbReference type="PROSITE" id="PS51196"/>
    </source>
</evidence>
<dbReference type="GO" id="GO:0006886">
    <property type="term" value="P:intracellular protein transport"/>
    <property type="evidence" value="ECO:0007669"/>
    <property type="project" value="InterPro"/>
</dbReference>
<dbReference type="InterPro" id="IPR000185">
    <property type="entry name" value="SecA"/>
</dbReference>
<dbReference type="OrthoDB" id="10053987at2759"/>
<evidence type="ECO:0000256" key="5">
    <source>
        <dbReference type="SAM" id="MobiDB-lite"/>
    </source>
</evidence>
<feature type="compositionally biased region" description="Low complexity" evidence="5">
    <location>
        <begin position="3507"/>
        <end position="3517"/>
    </location>
</feature>
<reference evidence="8" key="1">
    <citation type="submission" date="2021-02" db="EMBL/GenBank/DDBJ databases">
        <authorList>
            <person name="Nowell W R."/>
        </authorList>
    </citation>
    <scope>NUCLEOTIDE SEQUENCE</scope>
</reference>
<feature type="region of interest" description="Disordered" evidence="5">
    <location>
        <begin position="3423"/>
        <end position="3473"/>
    </location>
</feature>
<keyword evidence="2" id="KW-0653">Protein transport</keyword>
<name>A0A813U3N5_9BILA</name>
<dbReference type="PROSITE" id="PS51194">
    <property type="entry name" value="HELICASE_CTER"/>
    <property type="match status" value="1"/>
</dbReference>
<dbReference type="GO" id="GO:0017038">
    <property type="term" value="P:protein import"/>
    <property type="evidence" value="ECO:0007669"/>
    <property type="project" value="InterPro"/>
</dbReference>
<dbReference type="InterPro" id="IPR001650">
    <property type="entry name" value="Helicase_C-like"/>
</dbReference>
<dbReference type="SMART" id="SM00957">
    <property type="entry name" value="SecA_DEAD"/>
    <property type="match status" value="1"/>
</dbReference>
<evidence type="ECO:0000256" key="4">
    <source>
        <dbReference type="SAM" id="Coils"/>
    </source>
</evidence>
<feature type="compositionally biased region" description="Basic and acidic residues" evidence="5">
    <location>
        <begin position="3452"/>
        <end position="3473"/>
    </location>
</feature>
<sequence>MFTTDVRAIIEEAVCEKQCGLIETKQSIFQNLPNGESPHAADVKLIENYFIKILIDCARIEFEKTFQNLCIDKNFVDKFTHCSDQISTITDLLGLCEVGVYAAQLKLHSNLIDEFHLASFITNLKIYTWNTVLEKSTVDHTEIQVLQRLVACFQANIISQSMYTKLKEFKDNCESQSSSAYYLKKLMNDEEVEENSAGKLRAFLQSVKSLTCEHLFFKSQLLQLIGLYLKPIEIKIQTMGERSVAEVIGGIIYMSQELQEIDKILLNSTRNKHIDEFRFIAIHMFEANCDLENSRWHGVNIFVTAKNVNITKKCKWNLSGFSSNENHQKAKNSNINVNDGMDGVDGHSGESSGNVMIIADEIQNSEWLTVILNGGNGANGQDGGDGMNGKDGQGISVNELNEKFPSPVHFWKRFHDLGAIYKKICSMGKPLIPWTKDKNSYVHLRLANGQEIIHSASRYIASNCYLLYKGSPGQVGGRGGLKGLGGEGGYQGECTITLKENKLFSGKIETIKGADGQDGKSGQNGEYGKNGWDVGYVDFEGWSNISEYGRDQKQRLRMDYSTDSSNRVYCGYQYDERGLSMCYATIKASELQHRKLSVSEKSRETCTRQRRQQQAVATRKSAMQKTVMMKLYDQYFENGDHLVNGIAQMKADATINFDIMLKARKAFEELDKLKERSCEKVSRYQVYETKKTRRIAAADATIANEMNPQQRKSQILTGIKNNKHADDNIWEKLFTEEFLEDELTEVEEHFQMYVTNRLIVTPEIRRMQQKFGLAKLQNQLKNDYLPPNTNELDQYCSLNIEKYLKIREESKSDLQQIVQYQQETERIEDVFNELLQYRISTNDFDIVKTYYKKFISVKITVQSLEDFLENVDEKDRQAFARKTEELLKFKLNPNQWNKFLRLLESLKKSVEQTEYLSHLIPICLEEVPINNEKLLKYLLDLHKQIRSTSIANCTLANLVELFTIEHQESQQNSSRIQECLELHKNFLENKQKSIKKINQTVRSISQRQTKASGLCHSKYSNFLANKTIEQVSNMDKKLLQKLNDVYLITQNKCMNWHQQIDDDMLNMCLNKMKSDKNICASLFELIGWKHQLNIKIYCQEDSRQFTCIQEHYTFSKEVLRILIREDQTMECLTINQEFVTLVNARNNLILKFKSERQDKRYFPFDNNESLNDDIIIDKLCKFFSDNIQNKLENRLKKLTEQFIGKNSILSSLLYCFMCNGCHINLNEIFVLINTILDCFVQFDQDPELFSYLILSYQQSELMNEVILIKLENLLRKRFQNKSELRDRLKNIKNHSIKILLARKLEEPELIINEELFSSILTLLPFIKDNVMLEELNLSEWPVILKNSYWQHGLTQDKLNFTDDDLEQCSFYLVKLENSYDRELVQNLVNVLNDAKVLSTKTLLTFVHRFYAGDTELCLDVLDDFGGLNSNLFDLFDPNSDEKYTGEEILHFCKSKLVNSNKQLSHIESLMKKLGLLASEDRNIETLIDIIQKTPQHDNITDHLLKIGDTLKKIEHEENPILKYVIDSYNRQYALYDIVDFRPAKLMYDTFCNDERSLEKIVQIIRSEITMIKKIENYHFYMLDIVNRGIKLKRCFSLRATQKLVVLLALINKKNLLTQVATGEGKTLIIATLCIIKCLYGEKLDIVTSCSVLAKRDAESEPPKANIDLYKLFGVRIGHICSEDIDQRIQVFNNCDVIYGDLSSFQRDYLLDRFYGKNILGRRIFENVVVDEVDSMLLDNGNNMLYLSHDIPNMDKLQSLFVYLWQSVNRPINSLEDLKYFYDNSSIKTSVIADFYGMILQDEVEDDVWKILIESKTIDEDGRLLKYFKDYTQFVKQFQCLKQNTEDRLIFLLNNIASRQRSIKIPEDFYEFVERHLDKFIDNAKHALFMSEGVDYVIDVDRTGLDPDLNPKIIIVDKNTGTDQSSSQWHEGLHQFLQIKHGCKLSLMSLKAVFISNVSYLKLYQNLYGLSGTLGSIQEKALLNELYAVDSIKIPTSKPKHFFEERAVIAGYKEHWINNIYSETKKKLLQRRSVLIIGETVKDVDYITKHLIRLATEQEKPDTDNQLYENMKNPYVYKREHENFVFGQGNEYLSCSKVIIATNLAGRGTDIKLEPELIQAGGLHVILTFLPTNCRVEEQAYGRAGRCGEEGSGQLIVIGTDEDGGSYSLKIFQLKNIRDACELQRLKSVKKFYDERITIEEDCFKQFKERYENLRRKMEICNNTKNIIKIVLDSFLDKWAFWLDANSYLIEAQAIDSSKKKLLTDTLKNFLPPIPLQFDHWLDSPSHFLKLANYNIKNNKYDKAQEYLGKIIKNHPYYLAEALYYSSAIIIKKERTALLDKTGENFEKLKQNLVKAKQLFDERINDCTNDQAIVQAFKKKETNNLIHIEAFSEQQQTISRIYNLFINSIDDILGHPVSYNAFANYELNEILAYDIFNELQNQNILTQLKNTQVILDDTLRDIALEYGISETVLENLHKQLQENTTITSQSISQIVSLPNIEEFWIILKEKKILINEFEFIIINKQKLQLIQSSSIQTSVEKNTIKMELNKLPSTEIFQYPVPNEDDNIFCSIMFYKNLKQQDILYLENRGVCSINRKATINPHAIKEEQKFSKFDSITLSNLLNVNISSDEGIMILEKLSDTNVSVLKEINNGIYKLISDINCTSLPLCYQEVIASILNSTFAYRLAYKHLQEYFNEIQQNVKSELNIKFHFRLISNPYQRLIYDLIDKSIIEDIHVDYEKLKSANVESILCNFTSNYAKHVDRVKKKENFEYINKVLNQLTCGIDKLETPDCFFSSLEGTLKAQQNSAIIEASWFSLNGMEDLIVLQEQTYSWKFWGNAAIVTCMALAQITVGAVIEIFTVGIGTYAASFCISEGVSDLFFVASSLYSGYMTMSSYWEHKIWSMAISAVTCGVGALWSRGTKLSRIGYKVAGPVRKEGGKKVAEMVGRQLAQSVGTGTIVKETMKRVGCKLVEGVAYGFAQGAVDHIITNHLHGVCDAIQKTIVTDVDELFRNHDLNDTILQAFDTLGENQTNLLMDHVTRECFEKTSIYRTIQAHCTRLYGTISRGLSESMQKMAKAGGTTSASKLTTIFLNLMPLLKLYGIYDEISKIRDSAATFLKNANETIQDAFNKHEPSTISKTTSISSKQTIKIIRDQRMQQWKQTIIETSNQVIATHVISPVLSYGVNYLVGYIGNSIKKQYRSYKENEYREKFELLKKDFDKNVKNAKLNAEEHKREVKTYHKALVKLLGKTRDAKLFASILRENIPMDMTCVQACTNVLAQCMCCLNTADKKNKFTGIRIIVEGSDGSSHKYSSSTNPSHTISLTLDDNHFHASGHGNIAASQNNCLYEALISQIPELKTQYPNGKVFRQYLSNYIETDKNLQYTISQGWHKFAIKKGSYGGMTTTSTFNVPSYNCLVPDSQLDNLSNRNTNDDRPVDDLPSDNVANGINAENKRVDTHLSENTNKNECELEKEPDKTVVERYSHKLLEQVARLASIPLPDLPPSSPSSSSSSSSSSGDDDDSHSLKKFFEHLRATRRIVRTGKNLLDNLVVKAVVCIYPPAAPILLGLHTILGSVDAILTIIIGSHDIIYQNGSIWDNLLDITSATLEIIPLLKVPNAEKIKDIGQKGCESVKAFRTMVQPIKNPTAEELDKKAQEIFSFFKALTELTKEIAKTFT</sequence>
<dbReference type="Gene3D" id="3.90.1440.10">
    <property type="entry name" value="SecA, preprotein cross-linking domain"/>
    <property type="match status" value="1"/>
</dbReference>
<gene>
    <name evidence="8" type="ORF">QVE165_LOCUS5061</name>
</gene>
<protein>
    <submittedName>
        <fullName evidence="8">Uncharacterized protein</fullName>
    </submittedName>
</protein>
<dbReference type="InterPro" id="IPR014018">
    <property type="entry name" value="SecA_motor_DEAD"/>
</dbReference>
<evidence type="ECO:0000256" key="1">
    <source>
        <dbReference type="ARBA" id="ARBA00022490"/>
    </source>
</evidence>
<keyword evidence="1" id="KW-0963">Cytoplasm</keyword>
<dbReference type="InterPro" id="IPR036670">
    <property type="entry name" value="SecA_X-link_sf"/>
</dbReference>
<keyword evidence="2" id="KW-0813">Transport</keyword>
<proteinExistence type="predicted"/>
<dbReference type="GO" id="GO:0016020">
    <property type="term" value="C:membrane"/>
    <property type="evidence" value="ECO:0007669"/>
    <property type="project" value="InterPro"/>
</dbReference>
<dbReference type="PANTHER" id="PTHR30612">
    <property type="entry name" value="SECA INNER MEMBRANE COMPONENT OF SEC PROTEIN SECRETION SYSTEM"/>
    <property type="match status" value="1"/>
</dbReference>
<dbReference type="SUPFAM" id="SSF81767">
    <property type="entry name" value="Pre-protein crosslinking domain of SecA"/>
    <property type="match status" value="1"/>
</dbReference>
<feature type="coiled-coil region" evidence="4">
    <location>
        <begin position="3216"/>
        <end position="3243"/>
    </location>
</feature>
<accession>A0A813U3N5</accession>
<feature type="domain" description="Helicase C-terminal" evidence="6">
    <location>
        <begin position="2015"/>
        <end position="2214"/>
    </location>
</feature>